<evidence type="ECO:0000313" key="2">
    <source>
        <dbReference type="Proteomes" id="UP000787568"/>
    </source>
</evidence>
<sequence length="142" mass="15817">MREWSGKVAVFCENPGLLIEFTRVLNELGYYSLSLCKSVPELIELFEAGGAFEYLIFDGFELGTNSQHLETIAYRFAVTSIIVIADVNSIQRECVFRWASEHRISLGVLQAPLRLSELQLLIGRGNLARASASTAFATTVRL</sequence>
<gene>
    <name evidence="1" type="ORF">I8747_14560</name>
</gene>
<proteinExistence type="predicted"/>
<protein>
    <submittedName>
        <fullName evidence="1">Uncharacterized protein</fullName>
    </submittedName>
</protein>
<dbReference type="AlphaFoldDB" id="A0AAJ0ZJZ0"/>
<dbReference type="Proteomes" id="UP000787568">
    <property type="component" value="Unassembled WGS sequence"/>
</dbReference>
<dbReference type="EMBL" id="JAEEFW010000005">
    <property type="protein sequence ID" value="MBU4634021.1"/>
    <property type="molecule type" value="Genomic_DNA"/>
</dbReference>
<comment type="caution">
    <text evidence="1">The sequence shown here is derived from an EMBL/GenBank/DDBJ whole genome shotgun (WGS) entry which is preliminary data.</text>
</comment>
<reference evidence="1" key="1">
    <citation type="submission" date="2020-12" db="EMBL/GenBank/DDBJ databases">
        <title>Generalized mutagenesis with transposon Tn5. A laboratory procedure for the identification of genes responsible for a bacterial phenotype and its regulation, illustrated with phenazine production in Pseudomonas chlororaphis.</title>
        <authorList>
            <person name="Muzio F."/>
            <person name="Sobrero P."/>
            <person name="Agaras B."/>
            <person name="Valverde C."/>
        </authorList>
    </citation>
    <scope>NUCLEOTIDE SEQUENCE</scope>
    <source>
        <strain evidence="1">SMMP3</strain>
    </source>
</reference>
<name>A0AAJ0ZJZ0_9PSED</name>
<dbReference type="RefSeq" id="WP_216310860.1">
    <property type="nucleotide sequence ID" value="NZ_JAEEFW010000005.1"/>
</dbReference>
<organism evidence="1 2">
    <name type="scientific">Pseudomonas chlororaphis subsp. aurantiaca</name>
    <dbReference type="NCBI Taxonomy" id="86192"/>
    <lineage>
        <taxon>Bacteria</taxon>
        <taxon>Pseudomonadati</taxon>
        <taxon>Pseudomonadota</taxon>
        <taxon>Gammaproteobacteria</taxon>
        <taxon>Pseudomonadales</taxon>
        <taxon>Pseudomonadaceae</taxon>
        <taxon>Pseudomonas</taxon>
    </lineage>
</organism>
<evidence type="ECO:0000313" key="1">
    <source>
        <dbReference type="EMBL" id="MBU4634021.1"/>
    </source>
</evidence>
<accession>A0AAJ0ZJZ0</accession>